<feature type="transmembrane region" description="Helical" evidence="1">
    <location>
        <begin position="40"/>
        <end position="65"/>
    </location>
</feature>
<keyword evidence="3" id="KW-1185">Reference proteome</keyword>
<evidence type="ECO:0000256" key="1">
    <source>
        <dbReference type="SAM" id="Phobius"/>
    </source>
</evidence>
<feature type="transmembrane region" description="Helical" evidence="1">
    <location>
        <begin position="71"/>
        <end position="96"/>
    </location>
</feature>
<protein>
    <submittedName>
        <fullName evidence="2">Uncharacterized protein</fullName>
    </submittedName>
</protein>
<organism evidence="2 3">
    <name type="scientific">Kalanchoe fedtschenkoi</name>
    <name type="common">Lavender scallops</name>
    <name type="synonym">South American air plant</name>
    <dbReference type="NCBI Taxonomy" id="63787"/>
    <lineage>
        <taxon>Eukaryota</taxon>
        <taxon>Viridiplantae</taxon>
        <taxon>Streptophyta</taxon>
        <taxon>Embryophyta</taxon>
        <taxon>Tracheophyta</taxon>
        <taxon>Spermatophyta</taxon>
        <taxon>Magnoliopsida</taxon>
        <taxon>eudicotyledons</taxon>
        <taxon>Gunneridae</taxon>
        <taxon>Pentapetalae</taxon>
        <taxon>Saxifragales</taxon>
        <taxon>Crassulaceae</taxon>
        <taxon>Kalanchoe</taxon>
    </lineage>
</organism>
<dbReference type="AlphaFoldDB" id="A0A7N0VH44"/>
<evidence type="ECO:0000313" key="3">
    <source>
        <dbReference type="Proteomes" id="UP000594263"/>
    </source>
</evidence>
<proteinExistence type="predicted"/>
<evidence type="ECO:0000313" key="2">
    <source>
        <dbReference type="EnsemblPlants" id="Kaladp0674s0170.1.v1.1.CDS.1"/>
    </source>
</evidence>
<keyword evidence="1" id="KW-0812">Transmembrane</keyword>
<sequence length="106" mass="11775">MFTPTLTSIREPGTKRASAEDKSLAMLGIFGRYRSLDQKILWVFLFCLTFLFTFSTLLLSVFLSITLATLALFVLALAILIWLVAFVFCTDFSVVLSGLKPMAVAL</sequence>
<reference evidence="2" key="1">
    <citation type="submission" date="2021-01" db="UniProtKB">
        <authorList>
            <consortium name="EnsemblPlants"/>
        </authorList>
    </citation>
    <scope>IDENTIFICATION</scope>
</reference>
<accession>A0A7N0VH44</accession>
<dbReference type="EnsemblPlants" id="Kaladp0674s0170.1.v1.1">
    <property type="protein sequence ID" value="Kaladp0674s0170.1.v1.1.CDS.1"/>
    <property type="gene ID" value="Kaladp0674s0170.v1.1"/>
</dbReference>
<keyword evidence="1" id="KW-0472">Membrane</keyword>
<keyword evidence="1" id="KW-1133">Transmembrane helix</keyword>
<dbReference type="Gramene" id="Kaladp0674s0170.1.v1.1">
    <property type="protein sequence ID" value="Kaladp0674s0170.1.v1.1.CDS.1"/>
    <property type="gene ID" value="Kaladp0674s0170.v1.1"/>
</dbReference>
<name>A0A7N0VH44_KALFE</name>
<dbReference type="Proteomes" id="UP000594263">
    <property type="component" value="Unplaced"/>
</dbReference>